<gene>
    <name evidence="1" type="ORF">GIL414_LOCUS83144</name>
</gene>
<dbReference type="AlphaFoldDB" id="A0A8S3JFX3"/>
<sequence>AMNDTEIPASTTILVHNIIMSICDLENRRKIRKPINVPFNFDQPVIEFINNIFRTLVEFIDDKTCPAIGRDCCLDLVAKFVDRANGCNWTSKFIVSGVPKVLRVAATVPNLPDNDKKAYPITEQTKMYISCAL</sequence>
<name>A0A8S3JFX3_9BILA</name>
<evidence type="ECO:0000313" key="2">
    <source>
        <dbReference type="Proteomes" id="UP000681720"/>
    </source>
</evidence>
<accession>A0A8S3JFX3</accession>
<proteinExistence type="predicted"/>
<dbReference type="InterPro" id="IPR011989">
    <property type="entry name" value="ARM-like"/>
</dbReference>
<protein>
    <submittedName>
        <fullName evidence="1">Uncharacterized protein</fullName>
    </submittedName>
</protein>
<feature type="non-terminal residue" evidence="1">
    <location>
        <position position="133"/>
    </location>
</feature>
<evidence type="ECO:0000313" key="1">
    <source>
        <dbReference type="EMBL" id="CAF5218787.1"/>
    </source>
</evidence>
<organism evidence="1 2">
    <name type="scientific">Rotaria magnacalcarata</name>
    <dbReference type="NCBI Taxonomy" id="392030"/>
    <lineage>
        <taxon>Eukaryota</taxon>
        <taxon>Metazoa</taxon>
        <taxon>Spiralia</taxon>
        <taxon>Gnathifera</taxon>
        <taxon>Rotifera</taxon>
        <taxon>Eurotatoria</taxon>
        <taxon>Bdelloidea</taxon>
        <taxon>Philodinida</taxon>
        <taxon>Philodinidae</taxon>
        <taxon>Rotaria</taxon>
    </lineage>
</organism>
<reference evidence="1" key="1">
    <citation type="submission" date="2021-02" db="EMBL/GenBank/DDBJ databases">
        <authorList>
            <person name="Nowell W R."/>
        </authorList>
    </citation>
    <scope>NUCLEOTIDE SEQUENCE</scope>
</reference>
<feature type="non-terminal residue" evidence="1">
    <location>
        <position position="1"/>
    </location>
</feature>
<comment type="caution">
    <text evidence="1">The sequence shown here is derived from an EMBL/GenBank/DDBJ whole genome shotgun (WGS) entry which is preliminary data.</text>
</comment>
<dbReference type="Proteomes" id="UP000681720">
    <property type="component" value="Unassembled WGS sequence"/>
</dbReference>
<dbReference type="Gene3D" id="1.25.10.10">
    <property type="entry name" value="Leucine-rich Repeat Variant"/>
    <property type="match status" value="1"/>
</dbReference>
<dbReference type="EMBL" id="CAJOBJ010362158">
    <property type="protein sequence ID" value="CAF5218787.1"/>
    <property type="molecule type" value="Genomic_DNA"/>
</dbReference>